<gene>
    <name evidence="3" type="ORF">Pcinc_041356</name>
</gene>
<feature type="compositionally biased region" description="Basic and acidic residues" evidence="1">
    <location>
        <begin position="290"/>
        <end position="308"/>
    </location>
</feature>
<evidence type="ECO:0000313" key="3">
    <source>
        <dbReference type="EMBL" id="KAK3852030.1"/>
    </source>
</evidence>
<evidence type="ECO:0000256" key="1">
    <source>
        <dbReference type="SAM" id="MobiDB-lite"/>
    </source>
</evidence>
<keyword evidence="4" id="KW-1185">Reference proteome</keyword>
<dbReference type="AlphaFoldDB" id="A0AAE1EII1"/>
<sequence>CVTKSVHLPSSLHPSPSVQPSFFLLLLLFLTSHPSHYLPFLPSMYVPISAYPIPFPSSSSSSSYSPSSPSSPLRPSSVNRVRGEVPGQAWVVEAGVETRTWRSVVEPAPSVPPPVAPSVPHPVAPSAPHPTVVESQERMKGSIDVAPWLCVQGRAGWLVGPVPEEWEGPPRCGCCPTLAPPNWLALPTSPHATHPHHTAPVLAHWCGTQTHMAPHWSTSGAPRVTGTKETGTRRITGSRAGAESETGTETGTGSKTGTETGTGSEKRAGSKTGAGGRAREVLTEGQGLNRNREKHKDRSKEKDTHSGD</sequence>
<dbReference type="EMBL" id="JAWQEG010007612">
    <property type="protein sequence ID" value="KAK3852030.1"/>
    <property type="molecule type" value="Genomic_DNA"/>
</dbReference>
<proteinExistence type="predicted"/>
<feature type="chain" id="PRO_5042035695" evidence="2">
    <location>
        <begin position="38"/>
        <end position="308"/>
    </location>
</feature>
<feature type="signal peptide" evidence="2">
    <location>
        <begin position="1"/>
        <end position="37"/>
    </location>
</feature>
<feature type="non-terminal residue" evidence="3">
    <location>
        <position position="1"/>
    </location>
</feature>
<reference evidence="3" key="1">
    <citation type="submission" date="2023-10" db="EMBL/GenBank/DDBJ databases">
        <title>Genome assemblies of two species of porcelain crab, Petrolisthes cinctipes and Petrolisthes manimaculis (Anomura: Porcellanidae).</title>
        <authorList>
            <person name="Angst P."/>
        </authorList>
    </citation>
    <scope>NUCLEOTIDE SEQUENCE</scope>
    <source>
        <strain evidence="3">PB745_01</strain>
        <tissue evidence="3">Gill</tissue>
    </source>
</reference>
<accession>A0AAE1EII1</accession>
<feature type="compositionally biased region" description="Low complexity" evidence="1">
    <location>
        <begin position="243"/>
        <end position="263"/>
    </location>
</feature>
<comment type="caution">
    <text evidence="3">The sequence shown here is derived from an EMBL/GenBank/DDBJ whole genome shotgun (WGS) entry which is preliminary data.</text>
</comment>
<organism evidence="3 4">
    <name type="scientific">Petrolisthes cinctipes</name>
    <name type="common">Flat porcelain crab</name>
    <dbReference type="NCBI Taxonomy" id="88211"/>
    <lineage>
        <taxon>Eukaryota</taxon>
        <taxon>Metazoa</taxon>
        <taxon>Ecdysozoa</taxon>
        <taxon>Arthropoda</taxon>
        <taxon>Crustacea</taxon>
        <taxon>Multicrustacea</taxon>
        <taxon>Malacostraca</taxon>
        <taxon>Eumalacostraca</taxon>
        <taxon>Eucarida</taxon>
        <taxon>Decapoda</taxon>
        <taxon>Pleocyemata</taxon>
        <taxon>Anomura</taxon>
        <taxon>Galatheoidea</taxon>
        <taxon>Porcellanidae</taxon>
        <taxon>Petrolisthes</taxon>
    </lineage>
</organism>
<name>A0AAE1EII1_PETCI</name>
<keyword evidence="2" id="KW-0732">Signal</keyword>
<evidence type="ECO:0000313" key="4">
    <source>
        <dbReference type="Proteomes" id="UP001286313"/>
    </source>
</evidence>
<dbReference type="Proteomes" id="UP001286313">
    <property type="component" value="Unassembled WGS sequence"/>
</dbReference>
<protein>
    <submittedName>
        <fullName evidence="3">Uncharacterized protein</fullName>
    </submittedName>
</protein>
<evidence type="ECO:0000256" key="2">
    <source>
        <dbReference type="SAM" id="SignalP"/>
    </source>
</evidence>
<feature type="region of interest" description="Disordered" evidence="1">
    <location>
        <begin position="212"/>
        <end position="308"/>
    </location>
</feature>